<keyword evidence="4" id="KW-0472">Membrane</keyword>
<evidence type="ECO:0000313" key="6">
    <source>
        <dbReference type="Proteomes" id="UP001057738"/>
    </source>
</evidence>
<dbReference type="PANTHER" id="PTHR12704">
    <property type="entry name" value="TRANS-GOLGI PROTEIN GMX33"/>
    <property type="match status" value="1"/>
</dbReference>
<dbReference type="Pfam" id="PF05719">
    <property type="entry name" value="GPP34"/>
    <property type="match status" value="1"/>
</dbReference>
<dbReference type="InterPro" id="IPR008628">
    <property type="entry name" value="GPP34-like"/>
</dbReference>
<dbReference type="Proteomes" id="UP001057738">
    <property type="component" value="Chromosome"/>
</dbReference>
<dbReference type="EMBL" id="CP102514">
    <property type="protein sequence ID" value="UUY50815.1"/>
    <property type="molecule type" value="Genomic_DNA"/>
</dbReference>
<dbReference type="InterPro" id="IPR038261">
    <property type="entry name" value="GPP34-like_sf"/>
</dbReference>
<dbReference type="GeneID" id="95577454"/>
<protein>
    <submittedName>
        <fullName evidence="5">GPP34 family phosphoprotein</fullName>
    </submittedName>
</protein>
<name>A0ABY5Q3L9_9ACTN</name>
<sequence>MATNAGLTITLAEEIMLLSLDDESGTQRQRQSVAPALSGAILIELVLAERVSVSGKHMELRSTEPTGDPLLDGRLRLMEPWLRGRRRRMRDWLTKDYMKVAGPVLERLGERKLVAQQVHKVLGVFPQRRYPEVDGTVERALRERLAAVVLGGVQPDERTAGLIALLHAAKLHRLAFPQHSPGAVKPRMAEIADGQWAAEGVRAAIRDMQAAMVTMMAATVVAVS</sequence>
<evidence type="ECO:0000256" key="3">
    <source>
        <dbReference type="ARBA" id="ARBA00023121"/>
    </source>
</evidence>
<keyword evidence="3" id="KW-0446">Lipid-binding</keyword>
<gene>
    <name evidence="5" type="ORF">NRK68_28420</name>
</gene>
<evidence type="ECO:0000313" key="5">
    <source>
        <dbReference type="EMBL" id="UUY50815.1"/>
    </source>
</evidence>
<keyword evidence="6" id="KW-1185">Reference proteome</keyword>
<dbReference type="RefSeq" id="WP_257857136.1">
    <property type="nucleotide sequence ID" value="NZ_CP102514.1"/>
</dbReference>
<evidence type="ECO:0000256" key="1">
    <source>
        <dbReference type="ARBA" id="ARBA00004255"/>
    </source>
</evidence>
<accession>A0ABY5Q3L9</accession>
<proteinExistence type="predicted"/>
<evidence type="ECO:0000256" key="2">
    <source>
        <dbReference type="ARBA" id="ARBA00023034"/>
    </source>
</evidence>
<dbReference type="PANTHER" id="PTHR12704:SF2">
    <property type="entry name" value="GOLGI PHOSPHOPROTEIN 3 HOMOLOG SAURON"/>
    <property type="match status" value="1"/>
</dbReference>
<reference evidence="5" key="1">
    <citation type="submission" date="2022-08" db="EMBL/GenBank/DDBJ databases">
        <authorList>
            <person name="Tian L."/>
        </authorList>
    </citation>
    <scope>NUCLEOTIDE SEQUENCE</scope>
    <source>
        <strain evidence="5">CM253</strain>
    </source>
</reference>
<organism evidence="5 6">
    <name type="scientific">Streptomyces yangpuensis</name>
    <dbReference type="NCBI Taxonomy" id="1648182"/>
    <lineage>
        <taxon>Bacteria</taxon>
        <taxon>Bacillati</taxon>
        <taxon>Actinomycetota</taxon>
        <taxon>Actinomycetes</taxon>
        <taxon>Kitasatosporales</taxon>
        <taxon>Streptomycetaceae</taxon>
        <taxon>Streptomyces</taxon>
    </lineage>
</organism>
<dbReference type="Gene3D" id="1.10.3630.10">
    <property type="entry name" value="yeast vps74-n-term truncation variant domain like"/>
    <property type="match status" value="1"/>
</dbReference>
<evidence type="ECO:0000256" key="4">
    <source>
        <dbReference type="ARBA" id="ARBA00023136"/>
    </source>
</evidence>
<comment type="subcellular location">
    <subcellularLocation>
        <location evidence="1">Golgi apparatus membrane</location>
        <topology evidence="1">Peripheral membrane protein</topology>
        <orientation evidence="1">Cytoplasmic side</orientation>
    </subcellularLocation>
</comment>
<keyword evidence="2" id="KW-0333">Golgi apparatus</keyword>